<dbReference type="InterPro" id="IPR036259">
    <property type="entry name" value="MFS_trans_sf"/>
</dbReference>
<feature type="transmembrane region" description="Helical" evidence="1">
    <location>
        <begin position="277"/>
        <end position="300"/>
    </location>
</feature>
<gene>
    <name evidence="3" type="ORF">M6B22_09740</name>
</gene>
<name>A0ABY7K2E7_9ACTN</name>
<feature type="signal peptide" evidence="2">
    <location>
        <begin position="1"/>
        <end position="20"/>
    </location>
</feature>
<feature type="transmembrane region" description="Helical" evidence="1">
    <location>
        <begin position="250"/>
        <end position="271"/>
    </location>
</feature>
<proteinExistence type="predicted"/>
<feature type="transmembrane region" description="Helical" evidence="1">
    <location>
        <begin position="225"/>
        <end position="243"/>
    </location>
</feature>
<feature type="transmembrane region" description="Helical" evidence="1">
    <location>
        <begin position="126"/>
        <end position="144"/>
    </location>
</feature>
<dbReference type="Pfam" id="PF07690">
    <property type="entry name" value="MFS_1"/>
    <property type="match status" value="1"/>
</dbReference>
<dbReference type="SUPFAM" id="SSF103473">
    <property type="entry name" value="MFS general substrate transporter"/>
    <property type="match status" value="1"/>
</dbReference>
<keyword evidence="1" id="KW-0812">Transmembrane</keyword>
<dbReference type="Gene3D" id="1.20.1250.20">
    <property type="entry name" value="MFS general substrate transporter like domains"/>
    <property type="match status" value="1"/>
</dbReference>
<dbReference type="InterPro" id="IPR011701">
    <property type="entry name" value="MFS"/>
</dbReference>
<keyword evidence="1" id="KW-1133">Transmembrane helix</keyword>
<feature type="transmembrane region" description="Helical" evidence="1">
    <location>
        <begin position="312"/>
        <end position="330"/>
    </location>
</feature>
<dbReference type="PANTHER" id="PTHR23542">
    <property type="match status" value="1"/>
</dbReference>
<dbReference type="PANTHER" id="PTHR23542:SF1">
    <property type="entry name" value="MAJOR FACILITATOR SUPERFAMILY (MFS) PROFILE DOMAIN-CONTAINING PROTEIN"/>
    <property type="match status" value="1"/>
</dbReference>
<feature type="transmembrane region" description="Helical" evidence="1">
    <location>
        <begin position="61"/>
        <end position="79"/>
    </location>
</feature>
<sequence length="381" mass="39579">MAARLPLSMLPLAFVLVGQAADGSVTLGATLTGFGSLCACLAAPARGRLLDRQELRRALQIDSLVAAGVFALLLVVLQFDLPTALLFVLSVGGGWSIAGMMSGLRALLVVAVPAEQLRRSHFVESLLTELCYGLGPILVGVLGLLGGAKLVLLVMFAIQASAALSLRRIGTFAPRRVSRTKLLGRRDVRRLTALTFFVSLGYGTLESNVPQRMGEFGLSTEVGGWFLGILAAGSCIGGMLASIRPTSARYPRLVAAVLALAFAVLIIPSALARTAPLYGFTLVISTLAFVPIVGLLAAEFESRLGVAQRGEGFAYFVTALTLGGAVGYLGNGLLIGPLAASTMPWLAAALFGVVGAMLLASCAPPSRRRPMRTAATTGPQS</sequence>
<protein>
    <submittedName>
        <fullName evidence="3">MFS transporter</fullName>
    </submittedName>
</protein>
<feature type="transmembrane region" description="Helical" evidence="1">
    <location>
        <begin position="188"/>
        <end position="205"/>
    </location>
</feature>
<feature type="transmembrane region" description="Helical" evidence="1">
    <location>
        <begin position="85"/>
        <end position="114"/>
    </location>
</feature>
<dbReference type="Proteomes" id="UP001164693">
    <property type="component" value="Chromosome"/>
</dbReference>
<accession>A0ABY7K2E7</accession>
<keyword evidence="4" id="KW-1185">Reference proteome</keyword>
<keyword evidence="1" id="KW-0472">Membrane</keyword>
<evidence type="ECO:0000256" key="1">
    <source>
        <dbReference type="SAM" id="Phobius"/>
    </source>
</evidence>
<evidence type="ECO:0000256" key="2">
    <source>
        <dbReference type="SAM" id="SignalP"/>
    </source>
</evidence>
<evidence type="ECO:0000313" key="3">
    <source>
        <dbReference type="EMBL" id="WAX59019.1"/>
    </source>
</evidence>
<feature type="transmembrane region" description="Helical" evidence="1">
    <location>
        <begin position="30"/>
        <end position="49"/>
    </location>
</feature>
<dbReference type="EMBL" id="CP097463">
    <property type="protein sequence ID" value="WAX59019.1"/>
    <property type="molecule type" value="Genomic_DNA"/>
</dbReference>
<reference evidence="3" key="1">
    <citation type="submission" date="2022-05" db="EMBL/GenBank/DDBJ databases">
        <title>Jatrophihabitans sp. SB3-54 whole genome sequence.</title>
        <authorList>
            <person name="Suh M.K."/>
            <person name="Eom M.K."/>
            <person name="Kim J.S."/>
            <person name="Kim H.S."/>
            <person name="Do H.E."/>
            <person name="Shin Y.K."/>
            <person name="Lee J.-S."/>
        </authorList>
    </citation>
    <scope>NUCLEOTIDE SEQUENCE</scope>
    <source>
        <strain evidence="3">SB3-54</strain>
    </source>
</reference>
<feature type="transmembrane region" description="Helical" evidence="1">
    <location>
        <begin position="150"/>
        <end position="167"/>
    </location>
</feature>
<feature type="transmembrane region" description="Helical" evidence="1">
    <location>
        <begin position="342"/>
        <end position="363"/>
    </location>
</feature>
<organism evidence="3 4">
    <name type="scientific">Jatrophihabitans cynanchi</name>
    <dbReference type="NCBI Taxonomy" id="2944128"/>
    <lineage>
        <taxon>Bacteria</taxon>
        <taxon>Bacillati</taxon>
        <taxon>Actinomycetota</taxon>
        <taxon>Actinomycetes</taxon>
        <taxon>Jatrophihabitantales</taxon>
        <taxon>Jatrophihabitantaceae</taxon>
        <taxon>Jatrophihabitans</taxon>
    </lineage>
</organism>
<keyword evidence="2" id="KW-0732">Signal</keyword>
<dbReference type="RefSeq" id="WP_269445559.1">
    <property type="nucleotide sequence ID" value="NZ_CP097463.1"/>
</dbReference>
<evidence type="ECO:0000313" key="4">
    <source>
        <dbReference type="Proteomes" id="UP001164693"/>
    </source>
</evidence>
<feature type="chain" id="PRO_5047548826" evidence="2">
    <location>
        <begin position="21"/>
        <end position="381"/>
    </location>
</feature>